<name>A0A6G0XZC2_APHCR</name>
<gene>
    <name evidence="2" type="ORF">FWK35_00022378</name>
</gene>
<dbReference type="AlphaFoldDB" id="A0A6G0XZC2"/>
<dbReference type="InterPro" id="IPR036397">
    <property type="entry name" value="RNaseH_sf"/>
</dbReference>
<dbReference type="InterPro" id="IPR052709">
    <property type="entry name" value="Transposase-MT_Hybrid"/>
</dbReference>
<sequence length="353" mass="41305">MSDNNFEQRCAIRFCFKLGHSATETFQKLQQAYGDSVLSRAQVFRWFKEFSEGREAIEDEPRSGRPSTAKTDENVIKVRDLVRSDRRLTVRMIGEQLGLTHTTVHQILTNDLEMRKICAKMVPKILSQDQKDNRRDRCLDFLEQIENDPSFLERVITGDESWIFEYDPETKRQSQEWHTSASPRQKKGRMSKSKIKSMLICFFDSQGIVHKEFVPQSQTVNQHFYKEVLEKLRKRVIRVRPNIKNTWVLHHDNAPCHTAISISQFLATKNIPVAPQPPYSPDLSPCDFFLFPRIKIHLKGRHFGTLENIQSSVTDELKAIPVTEFQNCYKKWKHRLQRCVDSQGNYFEGDNVK</sequence>
<organism evidence="2 3">
    <name type="scientific">Aphis craccivora</name>
    <name type="common">Cowpea aphid</name>
    <dbReference type="NCBI Taxonomy" id="307492"/>
    <lineage>
        <taxon>Eukaryota</taxon>
        <taxon>Metazoa</taxon>
        <taxon>Ecdysozoa</taxon>
        <taxon>Arthropoda</taxon>
        <taxon>Hexapoda</taxon>
        <taxon>Insecta</taxon>
        <taxon>Pterygota</taxon>
        <taxon>Neoptera</taxon>
        <taxon>Paraneoptera</taxon>
        <taxon>Hemiptera</taxon>
        <taxon>Sternorrhyncha</taxon>
        <taxon>Aphidomorpha</taxon>
        <taxon>Aphidoidea</taxon>
        <taxon>Aphididae</taxon>
        <taxon>Aphidini</taxon>
        <taxon>Aphis</taxon>
        <taxon>Aphis</taxon>
    </lineage>
</organism>
<proteinExistence type="predicted"/>
<keyword evidence="3" id="KW-1185">Reference proteome</keyword>
<evidence type="ECO:0000259" key="1">
    <source>
        <dbReference type="Pfam" id="PF17906"/>
    </source>
</evidence>
<dbReference type="OrthoDB" id="8195351at2759"/>
<keyword evidence="2" id="KW-0489">Methyltransferase</keyword>
<dbReference type="InterPro" id="IPR041426">
    <property type="entry name" value="Mos1_HTH"/>
</dbReference>
<evidence type="ECO:0000313" key="3">
    <source>
        <dbReference type="Proteomes" id="UP000478052"/>
    </source>
</evidence>
<dbReference type="PANTHER" id="PTHR46060">
    <property type="entry name" value="MARINER MOS1 TRANSPOSASE-LIKE PROTEIN"/>
    <property type="match status" value="1"/>
</dbReference>
<protein>
    <submittedName>
        <fullName evidence="2">Histone-lysine N-methyltransferase SETMAR-like</fullName>
    </submittedName>
</protein>
<dbReference type="PANTHER" id="PTHR46060:SF1">
    <property type="entry name" value="MARINER MOS1 TRANSPOSASE-LIKE PROTEIN"/>
    <property type="match status" value="1"/>
</dbReference>
<dbReference type="Proteomes" id="UP000478052">
    <property type="component" value="Unassembled WGS sequence"/>
</dbReference>
<dbReference type="GO" id="GO:0032259">
    <property type="term" value="P:methylation"/>
    <property type="evidence" value="ECO:0007669"/>
    <property type="project" value="UniProtKB-KW"/>
</dbReference>
<dbReference type="GO" id="GO:0003676">
    <property type="term" value="F:nucleic acid binding"/>
    <property type="evidence" value="ECO:0007669"/>
    <property type="project" value="InterPro"/>
</dbReference>
<dbReference type="Pfam" id="PF01359">
    <property type="entry name" value="Transposase_1"/>
    <property type="match status" value="1"/>
</dbReference>
<dbReference type="Gene3D" id="3.30.420.10">
    <property type="entry name" value="Ribonuclease H-like superfamily/Ribonuclease H"/>
    <property type="match status" value="1"/>
</dbReference>
<feature type="domain" description="Mos1 transposase HTH" evidence="1">
    <location>
        <begin position="11"/>
        <end position="53"/>
    </location>
</feature>
<dbReference type="InterPro" id="IPR001888">
    <property type="entry name" value="Transposase_1"/>
</dbReference>
<dbReference type="Gene3D" id="1.10.10.1450">
    <property type="match status" value="1"/>
</dbReference>
<evidence type="ECO:0000313" key="2">
    <source>
        <dbReference type="EMBL" id="KAF0745884.1"/>
    </source>
</evidence>
<dbReference type="EMBL" id="VUJU01007408">
    <property type="protein sequence ID" value="KAF0745884.1"/>
    <property type="molecule type" value="Genomic_DNA"/>
</dbReference>
<dbReference type="Pfam" id="PF17906">
    <property type="entry name" value="HTH_48"/>
    <property type="match status" value="1"/>
</dbReference>
<dbReference type="GO" id="GO:0008168">
    <property type="term" value="F:methyltransferase activity"/>
    <property type="evidence" value="ECO:0007669"/>
    <property type="project" value="UniProtKB-KW"/>
</dbReference>
<accession>A0A6G0XZC2</accession>
<comment type="caution">
    <text evidence="2">The sequence shown here is derived from an EMBL/GenBank/DDBJ whole genome shotgun (WGS) entry which is preliminary data.</text>
</comment>
<keyword evidence="2" id="KW-0808">Transferase</keyword>
<reference evidence="2 3" key="1">
    <citation type="submission" date="2019-08" db="EMBL/GenBank/DDBJ databases">
        <title>Whole genome of Aphis craccivora.</title>
        <authorList>
            <person name="Voronova N.V."/>
            <person name="Shulinski R.S."/>
            <person name="Bandarenka Y.V."/>
            <person name="Zhorov D.G."/>
            <person name="Warner D."/>
        </authorList>
    </citation>
    <scope>NUCLEOTIDE SEQUENCE [LARGE SCALE GENOMIC DNA]</scope>
    <source>
        <strain evidence="2">180601</strain>
        <tissue evidence="2">Whole Body</tissue>
    </source>
</reference>